<comment type="similarity">
    <text evidence="1">Belongs to the ATP-dependent AMP-binding enzyme family.</text>
</comment>
<dbReference type="GO" id="GO:0004467">
    <property type="term" value="F:long-chain fatty acid-CoA ligase activity"/>
    <property type="evidence" value="ECO:0007669"/>
    <property type="project" value="UniProtKB-EC"/>
</dbReference>
<evidence type="ECO:0000256" key="5">
    <source>
        <dbReference type="ARBA" id="ARBA00024484"/>
    </source>
</evidence>
<dbReference type="AlphaFoldDB" id="A0A561WUX3"/>
<dbReference type="SUPFAM" id="SSF56801">
    <property type="entry name" value="Acetyl-CoA synthetase-like"/>
    <property type="match status" value="1"/>
</dbReference>
<keyword evidence="9" id="KW-1185">Reference proteome</keyword>
<gene>
    <name evidence="8" type="ORF">FHX75_11804</name>
</gene>
<dbReference type="Gene3D" id="3.40.50.12780">
    <property type="entry name" value="N-terminal domain of ligase-like"/>
    <property type="match status" value="1"/>
</dbReference>
<evidence type="ECO:0000313" key="8">
    <source>
        <dbReference type="EMBL" id="TWG27656.1"/>
    </source>
</evidence>
<dbReference type="GO" id="GO:0016020">
    <property type="term" value="C:membrane"/>
    <property type="evidence" value="ECO:0007669"/>
    <property type="project" value="TreeGrafter"/>
</dbReference>
<dbReference type="CDD" id="cd05907">
    <property type="entry name" value="VL_LC_FACS_like"/>
    <property type="match status" value="1"/>
</dbReference>
<comment type="caution">
    <text evidence="8">The sequence shown here is derived from an EMBL/GenBank/DDBJ whole genome shotgun (WGS) entry which is preliminary data.</text>
</comment>
<keyword evidence="2" id="KW-0436">Ligase</keyword>
<dbReference type="InterPro" id="IPR045851">
    <property type="entry name" value="AMP-bd_C_sf"/>
</dbReference>
<organism evidence="8 9">
    <name type="scientific">Micromonospora palomenae</name>
    <dbReference type="NCBI Taxonomy" id="1461247"/>
    <lineage>
        <taxon>Bacteria</taxon>
        <taxon>Bacillati</taxon>
        <taxon>Actinomycetota</taxon>
        <taxon>Actinomycetes</taxon>
        <taxon>Micromonosporales</taxon>
        <taxon>Micromonosporaceae</taxon>
        <taxon>Micromonospora</taxon>
    </lineage>
</organism>
<name>A0A561WUX3_9ACTN</name>
<feature type="domain" description="AMP-dependent synthetase/ligase" evidence="7">
    <location>
        <begin position="61"/>
        <end position="452"/>
    </location>
</feature>
<evidence type="ECO:0000256" key="1">
    <source>
        <dbReference type="ARBA" id="ARBA00006432"/>
    </source>
</evidence>
<dbReference type="PROSITE" id="PS00455">
    <property type="entry name" value="AMP_BINDING"/>
    <property type="match status" value="1"/>
</dbReference>
<dbReference type="InterPro" id="IPR020845">
    <property type="entry name" value="AMP-binding_CS"/>
</dbReference>
<evidence type="ECO:0000259" key="7">
    <source>
        <dbReference type="Pfam" id="PF00501"/>
    </source>
</evidence>
<keyword evidence="3" id="KW-0276">Fatty acid metabolism</keyword>
<evidence type="ECO:0000313" key="9">
    <source>
        <dbReference type="Proteomes" id="UP000319927"/>
    </source>
</evidence>
<dbReference type="InterPro" id="IPR042099">
    <property type="entry name" value="ANL_N_sf"/>
</dbReference>
<proteinExistence type="inferred from homology"/>
<dbReference type="PANTHER" id="PTHR43272">
    <property type="entry name" value="LONG-CHAIN-FATTY-ACID--COA LIGASE"/>
    <property type="match status" value="1"/>
</dbReference>
<sequence>MTGCPAGGGAVNGGAVVQDVTVEPVVTGAQVPGLAEMVWDNARQVPDVVQFVRPDPVSRSWPARRSVQGRALPVTCEQFRDDVLTLARGFIAAGVAHGDRVGLMSRTRYEWSLVDYALWSVGAVTVPVYETSSADQLGWILADSGAVGCVVETAAHDAMLAGLRDGLPALRQTWQIDGGGLIALAGQGRTVDDGQVEARRRAVSGEDLATIVYTSGTTGRPKGCALTHRNIYCDVTNATSVMPELLHPGASTVLFLPLAHAFARLVQVGVVRTRATMVHSADPGRVFEQLRKCRPTFILAVPRVFEKMYAKARRRAEGSHRGRLFAVADAVAVRYSRALDTERGPNILLRLARAGCDVLAYRTLRAALGGRCRLAIAGGAPLEPRLAHFFRGAGITVLEGYGLTETSPAVTANVPSAMRIGTVGRPLPGAEVRIADGGEVLVRGEMVFSGYWNNPDATRATLTDDGWLRTGDLGSLDPDGYLRITGRIKEIIVTAAGKNLAPAPIEEQVRAHPLVGQCMLVGNDRPYVTALVTIDPPAWQRWRAAHGHPDADVADLRDDPELRQEIQTAVDRANQTVSKAEQVKQFRILPRDLTEADGELTPTLKIKREAVQERYAADIEALYRGH</sequence>
<comment type="catalytic activity">
    <reaction evidence="5">
        <text>a long-chain fatty acid + ATP + CoA = a long-chain fatty acyl-CoA + AMP + diphosphate</text>
        <dbReference type="Rhea" id="RHEA:15421"/>
        <dbReference type="ChEBI" id="CHEBI:30616"/>
        <dbReference type="ChEBI" id="CHEBI:33019"/>
        <dbReference type="ChEBI" id="CHEBI:57287"/>
        <dbReference type="ChEBI" id="CHEBI:57560"/>
        <dbReference type="ChEBI" id="CHEBI:83139"/>
        <dbReference type="ChEBI" id="CHEBI:456215"/>
        <dbReference type="EC" id="6.2.1.3"/>
    </reaction>
    <physiologicalReaction direction="left-to-right" evidence="5">
        <dbReference type="Rhea" id="RHEA:15422"/>
    </physiologicalReaction>
</comment>
<dbReference type="InterPro" id="IPR000873">
    <property type="entry name" value="AMP-dep_synth/lig_dom"/>
</dbReference>
<evidence type="ECO:0000256" key="2">
    <source>
        <dbReference type="ARBA" id="ARBA00022598"/>
    </source>
</evidence>
<keyword evidence="4" id="KW-0443">Lipid metabolism</keyword>
<dbReference type="Pfam" id="PF00501">
    <property type="entry name" value="AMP-binding"/>
    <property type="match status" value="1"/>
</dbReference>
<dbReference type="PANTHER" id="PTHR43272:SF32">
    <property type="entry name" value="AMP-DEPENDENT SYNTHETASE_LIGASE DOMAIN-CONTAINING PROTEIN"/>
    <property type="match status" value="1"/>
</dbReference>
<dbReference type="Gene3D" id="3.30.300.30">
    <property type="match status" value="1"/>
</dbReference>
<protein>
    <recommendedName>
        <fullName evidence="6">Acyl-CoA synthetase</fullName>
    </recommendedName>
</protein>
<dbReference type="Proteomes" id="UP000319927">
    <property type="component" value="Unassembled WGS sequence"/>
</dbReference>
<dbReference type="EMBL" id="VIXA01000001">
    <property type="protein sequence ID" value="TWG27656.1"/>
    <property type="molecule type" value="Genomic_DNA"/>
</dbReference>
<dbReference type="Pfam" id="PF23562">
    <property type="entry name" value="AMP-binding_C_3"/>
    <property type="match status" value="1"/>
</dbReference>
<evidence type="ECO:0000256" key="6">
    <source>
        <dbReference type="ARBA" id="ARBA00032875"/>
    </source>
</evidence>
<reference evidence="8 9" key="1">
    <citation type="submission" date="2019-06" db="EMBL/GenBank/DDBJ databases">
        <title>Sequencing the genomes of 1000 actinobacteria strains.</title>
        <authorList>
            <person name="Klenk H.-P."/>
        </authorList>
    </citation>
    <scope>NUCLEOTIDE SEQUENCE [LARGE SCALE GENOMIC DNA]</scope>
    <source>
        <strain evidence="8 9">DSM 102131</strain>
    </source>
</reference>
<evidence type="ECO:0000256" key="4">
    <source>
        <dbReference type="ARBA" id="ARBA00023098"/>
    </source>
</evidence>
<accession>A0A561WUX3</accession>
<dbReference type="PROSITE" id="PS50096">
    <property type="entry name" value="IQ"/>
    <property type="match status" value="1"/>
</dbReference>
<evidence type="ECO:0000256" key="3">
    <source>
        <dbReference type="ARBA" id="ARBA00022832"/>
    </source>
</evidence>